<keyword evidence="1" id="KW-0808">Transferase</keyword>
<dbReference type="InterPro" id="IPR011712">
    <property type="entry name" value="Sig_transdc_His_kin_sub3_dim/P"/>
</dbReference>
<accession>A0A370N2D7</accession>
<dbReference type="Pfam" id="PF07730">
    <property type="entry name" value="HisKA_3"/>
    <property type="match status" value="1"/>
</dbReference>
<dbReference type="InterPro" id="IPR036890">
    <property type="entry name" value="HATPase_C_sf"/>
</dbReference>
<dbReference type="SMART" id="SM00387">
    <property type="entry name" value="HATPase_c"/>
    <property type="match status" value="1"/>
</dbReference>
<dbReference type="Gene3D" id="1.20.5.1930">
    <property type="match status" value="1"/>
</dbReference>
<comment type="caution">
    <text evidence="5">The sequence shown here is derived from an EMBL/GenBank/DDBJ whole genome shotgun (WGS) entry which is preliminary data.</text>
</comment>
<keyword evidence="6" id="KW-1185">Reference proteome</keyword>
<dbReference type="InterPro" id="IPR003594">
    <property type="entry name" value="HATPase_dom"/>
</dbReference>
<dbReference type="GO" id="GO:0046983">
    <property type="term" value="F:protein dimerization activity"/>
    <property type="evidence" value="ECO:0007669"/>
    <property type="project" value="InterPro"/>
</dbReference>
<dbReference type="EMBL" id="QHKS01000020">
    <property type="protein sequence ID" value="RDJ99793.1"/>
    <property type="molecule type" value="Genomic_DNA"/>
</dbReference>
<dbReference type="PANTHER" id="PTHR24421">
    <property type="entry name" value="NITRATE/NITRITE SENSOR PROTEIN NARX-RELATED"/>
    <property type="match status" value="1"/>
</dbReference>
<evidence type="ECO:0000313" key="5">
    <source>
        <dbReference type="EMBL" id="RDJ99793.1"/>
    </source>
</evidence>
<dbReference type="Proteomes" id="UP000254875">
    <property type="component" value="Unassembled WGS sequence"/>
</dbReference>
<evidence type="ECO:0000313" key="6">
    <source>
        <dbReference type="Proteomes" id="UP000254875"/>
    </source>
</evidence>
<dbReference type="PANTHER" id="PTHR24421:SF59">
    <property type="entry name" value="OXYGEN SENSOR HISTIDINE KINASE NREB"/>
    <property type="match status" value="1"/>
</dbReference>
<dbReference type="SUPFAM" id="SSF55874">
    <property type="entry name" value="ATPase domain of HSP90 chaperone/DNA topoisomerase II/histidine kinase"/>
    <property type="match status" value="1"/>
</dbReference>
<dbReference type="CDD" id="cd16917">
    <property type="entry name" value="HATPase_UhpB-NarQ-NarX-like"/>
    <property type="match status" value="1"/>
</dbReference>
<dbReference type="AlphaFoldDB" id="A0A370N2D7"/>
<feature type="domain" description="Histidine kinase/HSP90-like ATPase" evidence="4">
    <location>
        <begin position="111"/>
        <end position="203"/>
    </location>
</feature>
<evidence type="ECO:0000256" key="3">
    <source>
        <dbReference type="ARBA" id="ARBA00023012"/>
    </source>
</evidence>
<gene>
    <name evidence="5" type="ORF">DLM46_26925</name>
</gene>
<dbReference type="GO" id="GO:0000155">
    <property type="term" value="F:phosphorelay sensor kinase activity"/>
    <property type="evidence" value="ECO:0007669"/>
    <property type="project" value="InterPro"/>
</dbReference>
<keyword evidence="2" id="KW-0418">Kinase</keyword>
<proteinExistence type="predicted"/>
<name>A0A370N2D7_9BURK</name>
<keyword evidence="3" id="KW-0902">Two-component regulatory system</keyword>
<dbReference type="InterPro" id="IPR050482">
    <property type="entry name" value="Sensor_HK_TwoCompSys"/>
</dbReference>
<evidence type="ECO:0000256" key="2">
    <source>
        <dbReference type="ARBA" id="ARBA00022777"/>
    </source>
</evidence>
<organism evidence="5 6">
    <name type="scientific">Paraburkholderia lacunae</name>
    <dbReference type="NCBI Taxonomy" id="2211104"/>
    <lineage>
        <taxon>Bacteria</taxon>
        <taxon>Pseudomonadati</taxon>
        <taxon>Pseudomonadota</taxon>
        <taxon>Betaproteobacteria</taxon>
        <taxon>Burkholderiales</taxon>
        <taxon>Burkholderiaceae</taxon>
        <taxon>Paraburkholderia</taxon>
    </lineage>
</organism>
<dbReference type="Pfam" id="PF02518">
    <property type="entry name" value="HATPase_c"/>
    <property type="match status" value="1"/>
</dbReference>
<dbReference type="OrthoDB" id="9813412at2"/>
<dbReference type="GO" id="GO:0016020">
    <property type="term" value="C:membrane"/>
    <property type="evidence" value="ECO:0007669"/>
    <property type="project" value="InterPro"/>
</dbReference>
<protein>
    <recommendedName>
        <fullName evidence="4">Histidine kinase/HSP90-like ATPase domain-containing protein</fullName>
    </recommendedName>
</protein>
<sequence length="204" mass="22544">MEAVREAERKHIAMEVHDELGQMLTALKMNVSLLEMQLANDSAAMHKVDEMRALVDKTIQIVRNVASHLRPVALNFGLASALEWLVDDFKRHTRIPCHLHIQGAEPRFSDARATAIFRIAQESLTNVARHAGASRVKITISRINSGVELRISDDGRGFDTVEAGAGYSYGLQGMVERARLIDAKLHIESAQHTGTVISIDVAED</sequence>
<reference evidence="6" key="1">
    <citation type="submission" date="2018-05" db="EMBL/GenBank/DDBJ databases">
        <authorList>
            <person name="Feng T."/>
        </authorList>
    </citation>
    <scope>NUCLEOTIDE SEQUENCE [LARGE SCALE GENOMIC DNA]</scope>
    <source>
        <strain evidence="6">S27</strain>
    </source>
</reference>
<evidence type="ECO:0000256" key="1">
    <source>
        <dbReference type="ARBA" id="ARBA00022679"/>
    </source>
</evidence>
<dbReference type="Gene3D" id="3.30.565.10">
    <property type="entry name" value="Histidine kinase-like ATPase, C-terminal domain"/>
    <property type="match status" value="1"/>
</dbReference>
<evidence type="ECO:0000259" key="4">
    <source>
        <dbReference type="SMART" id="SM00387"/>
    </source>
</evidence>